<dbReference type="AlphaFoldDB" id="S3CP17"/>
<proteinExistence type="predicted"/>
<dbReference type="HOGENOM" id="CLU_051118_3_4_1"/>
<dbReference type="eggNOG" id="ENOG502SMHN">
    <property type="taxonomic scope" value="Eukaryota"/>
</dbReference>
<dbReference type="GeneID" id="19468395"/>
<dbReference type="EMBL" id="KE145368">
    <property type="protein sequence ID" value="EPE28227.1"/>
    <property type="molecule type" value="Genomic_DNA"/>
</dbReference>
<gene>
    <name evidence="3" type="ORF">GLAREA_09347</name>
</gene>
<reference evidence="3 4" key="1">
    <citation type="journal article" date="2013" name="BMC Genomics">
        <title>Genomics-driven discovery of the pneumocandin biosynthetic gene cluster in the fungus Glarea lozoyensis.</title>
        <authorList>
            <person name="Chen L."/>
            <person name="Yue Q."/>
            <person name="Zhang X."/>
            <person name="Xiang M."/>
            <person name="Wang C."/>
            <person name="Li S."/>
            <person name="Che Y."/>
            <person name="Ortiz-Lopez F.J."/>
            <person name="Bills G.F."/>
            <person name="Liu X."/>
            <person name="An Z."/>
        </authorList>
    </citation>
    <scope>NUCLEOTIDE SEQUENCE [LARGE SCALE GENOMIC DNA]</scope>
    <source>
        <strain evidence="4">ATCC 20868 / MF5171</strain>
    </source>
</reference>
<organism evidence="3 4">
    <name type="scientific">Glarea lozoyensis (strain ATCC 20868 / MF5171)</name>
    <dbReference type="NCBI Taxonomy" id="1116229"/>
    <lineage>
        <taxon>Eukaryota</taxon>
        <taxon>Fungi</taxon>
        <taxon>Dikarya</taxon>
        <taxon>Ascomycota</taxon>
        <taxon>Pezizomycotina</taxon>
        <taxon>Leotiomycetes</taxon>
        <taxon>Helotiales</taxon>
        <taxon>Helotiaceae</taxon>
        <taxon>Glarea</taxon>
    </lineage>
</organism>
<feature type="transmembrane region" description="Helical" evidence="1">
    <location>
        <begin position="345"/>
        <end position="363"/>
    </location>
</feature>
<evidence type="ECO:0000313" key="4">
    <source>
        <dbReference type="Proteomes" id="UP000016922"/>
    </source>
</evidence>
<dbReference type="OMA" id="GREWATF"/>
<feature type="domain" description="DUF6594" evidence="2">
    <location>
        <begin position="84"/>
        <end position="357"/>
    </location>
</feature>
<evidence type="ECO:0000259" key="2">
    <source>
        <dbReference type="Pfam" id="PF20237"/>
    </source>
</evidence>
<protein>
    <recommendedName>
        <fullName evidence="2">DUF6594 domain-containing protein</fullName>
    </recommendedName>
</protein>
<feature type="transmembrane region" description="Helical" evidence="1">
    <location>
        <begin position="316"/>
        <end position="338"/>
    </location>
</feature>
<dbReference type="PANTHER" id="PTHR34502">
    <property type="entry name" value="DUF6594 DOMAIN-CONTAINING PROTEIN-RELATED"/>
    <property type="match status" value="1"/>
</dbReference>
<sequence>MNIINSPESDSLTCVGSEVEKCDIPQTEITKSNKNWRNIATSSINKLAACNSIFQWRPWSESVSSTTGQRSPAIRKLEDVYRGYRSLSTFLDSDENFMVYRRFGYLHSRVLLRKQDKLRKLEDELDSYDDDDANDTTNTQLASRKVLMSRSLDESASRKEKLQRPSMRTRTDILNDIEEGLKEYGSFLLQAQSLVALNRPSASDYKSVEGYIFTKKPLVDEESAFIYKKEDLITLRDGREMALLDNLFEKILRALHCSLLQDDRSKTTDKNLHYYTKARKDYAITAMLVLVLLCLLILPVFILYRLTLKKDMDVTYTVSIGVLLIFTLVFSAVLSMFTKAKRHEIFASAAAYCAVLVVFISNIPSQKPS</sequence>
<name>S3CP17_GLAL2</name>
<keyword evidence="1" id="KW-0472">Membrane</keyword>
<evidence type="ECO:0000256" key="1">
    <source>
        <dbReference type="SAM" id="Phobius"/>
    </source>
</evidence>
<dbReference type="OrthoDB" id="5342093at2759"/>
<dbReference type="PANTHER" id="PTHR34502:SF3">
    <property type="entry name" value="DUF6594 DOMAIN-CONTAINING PROTEIN"/>
    <property type="match status" value="1"/>
</dbReference>
<dbReference type="KEGG" id="glz:GLAREA_09347"/>
<dbReference type="Proteomes" id="UP000016922">
    <property type="component" value="Unassembled WGS sequence"/>
</dbReference>
<dbReference type="InterPro" id="IPR046529">
    <property type="entry name" value="DUF6594"/>
</dbReference>
<accession>S3CP17</accession>
<keyword evidence="1" id="KW-0812">Transmembrane</keyword>
<dbReference type="RefSeq" id="XP_008084135.1">
    <property type="nucleotide sequence ID" value="XM_008085944.1"/>
</dbReference>
<dbReference type="Pfam" id="PF20237">
    <property type="entry name" value="DUF6594"/>
    <property type="match status" value="1"/>
</dbReference>
<feature type="transmembrane region" description="Helical" evidence="1">
    <location>
        <begin position="282"/>
        <end position="304"/>
    </location>
</feature>
<evidence type="ECO:0000313" key="3">
    <source>
        <dbReference type="EMBL" id="EPE28227.1"/>
    </source>
</evidence>
<keyword evidence="1" id="KW-1133">Transmembrane helix</keyword>
<keyword evidence="4" id="KW-1185">Reference proteome</keyword>